<dbReference type="InterPro" id="IPR016718">
    <property type="entry name" value="rRNA_m1G-MeTrfase_A_prd"/>
</dbReference>
<name>A0ABZ3C419_9ACTN</name>
<dbReference type="EMBL" id="CP115965">
    <property type="protein sequence ID" value="WZW97585.1"/>
    <property type="molecule type" value="Genomic_DNA"/>
</dbReference>
<keyword evidence="3" id="KW-0808">Transferase</keyword>
<dbReference type="Pfam" id="PF13649">
    <property type="entry name" value="Methyltransf_25"/>
    <property type="match status" value="1"/>
</dbReference>
<evidence type="ECO:0000259" key="2">
    <source>
        <dbReference type="Pfam" id="PF21302"/>
    </source>
</evidence>
<dbReference type="InterPro" id="IPR048647">
    <property type="entry name" value="RlmA_N"/>
</dbReference>
<evidence type="ECO:0000313" key="3">
    <source>
        <dbReference type="EMBL" id="WZW97585.1"/>
    </source>
</evidence>
<dbReference type="Proteomes" id="UP001434337">
    <property type="component" value="Chromosome"/>
</dbReference>
<dbReference type="Pfam" id="PF21302">
    <property type="entry name" value="Zn_ribbon_RlmA"/>
    <property type="match status" value="1"/>
</dbReference>
<dbReference type="SUPFAM" id="SSF53335">
    <property type="entry name" value="S-adenosyl-L-methionine-dependent methyltransferases"/>
    <property type="match status" value="1"/>
</dbReference>
<reference evidence="3 4" key="1">
    <citation type="journal article" date="2023" name="Environ Microbiome">
        <title>A coral-associated actinobacterium mitigates coral bleaching under heat stress.</title>
        <authorList>
            <person name="Li J."/>
            <person name="Zou Y."/>
            <person name="Li Q."/>
            <person name="Zhang J."/>
            <person name="Bourne D.G."/>
            <person name="Lyu Y."/>
            <person name="Liu C."/>
            <person name="Zhang S."/>
        </authorList>
    </citation>
    <scope>NUCLEOTIDE SEQUENCE [LARGE SCALE GENOMIC DNA]</scope>
    <source>
        <strain evidence="3 4">SCSIO 13291</strain>
    </source>
</reference>
<keyword evidence="3" id="KW-0489">Methyltransferase</keyword>
<proteinExistence type="predicted"/>
<evidence type="ECO:0000259" key="1">
    <source>
        <dbReference type="Pfam" id="PF13649"/>
    </source>
</evidence>
<dbReference type="Gene3D" id="3.40.50.150">
    <property type="entry name" value="Vaccinia Virus protein VP39"/>
    <property type="match status" value="1"/>
</dbReference>
<dbReference type="InterPro" id="IPR041698">
    <property type="entry name" value="Methyltransf_25"/>
</dbReference>
<dbReference type="InterPro" id="IPR029063">
    <property type="entry name" value="SAM-dependent_MTases_sf"/>
</dbReference>
<sequence>MDAARGLLACPVCAAPLDVAARPVRCPAGHSFDVARQGYVNLAGAAPPANADTAPMVDARARVLASGAFDAVDAALARRLRGSRVVLDAGGGTGHHLARLLDAAPDARGVNLDVSVPAARRAARAHARLASVVADTWGTLPLLSRRFDAVLCVFAPRNMAEFARVLGDGGLLVVVTPDPEHLASVRERHGLLGIEPDKDDRLLRAASARFTPVARERVRVPLAASPALVADLIGMGPNAFHGAPTAVDALDTEVAVSVWLFRRAG</sequence>
<feature type="domain" description="23S rRNA (guanine(745)-N(1))-methyltransferase N-terminal" evidence="2">
    <location>
        <begin position="9"/>
        <end position="42"/>
    </location>
</feature>
<protein>
    <submittedName>
        <fullName evidence="3">Methyltransferase domain-containing protein</fullName>
    </submittedName>
</protein>
<dbReference type="PIRSF" id="PIRSF018249">
    <property type="entry name" value="MyrA_prd"/>
    <property type="match status" value="1"/>
</dbReference>
<accession>A0ABZ3C419</accession>
<dbReference type="GO" id="GO:0032259">
    <property type="term" value="P:methylation"/>
    <property type="evidence" value="ECO:0007669"/>
    <property type="project" value="UniProtKB-KW"/>
</dbReference>
<dbReference type="GO" id="GO:0008168">
    <property type="term" value="F:methyltransferase activity"/>
    <property type="evidence" value="ECO:0007669"/>
    <property type="project" value="UniProtKB-KW"/>
</dbReference>
<feature type="domain" description="Methyltransferase" evidence="1">
    <location>
        <begin position="86"/>
        <end position="170"/>
    </location>
</feature>
<gene>
    <name evidence="3" type="ORF">PCC79_11815</name>
</gene>
<dbReference type="RefSeq" id="WP_342371936.1">
    <property type="nucleotide sequence ID" value="NZ_CP115965.1"/>
</dbReference>
<evidence type="ECO:0000313" key="4">
    <source>
        <dbReference type="Proteomes" id="UP001434337"/>
    </source>
</evidence>
<keyword evidence="4" id="KW-1185">Reference proteome</keyword>
<organism evidence="3 4">
    <name type="scientific">Propioniciclava soli</name>
    <dbReference type="NCBI Taxonomy" id="2775081"/>
    <lineage>
        <taxon>Bacteria</taxon>
        <taxon>Bacillati</taxon>
        <taxon>Actinomycetota</taxon>
        <taxon>Actinomycetes</taxon>
        <taxon>Propionibacteriales</taxon>
        <taxon>Propionibacteriaceae</taxon>
        <taxon>Propioniciclava</taxon>
    </lineage>
</organism>